<evidence type="ECO:0000256" key="3">
    <source>
        <dbReference type="ARBA" id="ARBA00001946"/>
    </source>
</evidence>
<sequence length="540" mass="63808">MFMRFMPTLPELKPDYYRDNFLKLTHHARYWYGDLLHSHEHAWLTSFDALSAPAQCLLVRMLARKGRWFRTDKLNYSEIPDITVSLFELAGDQFIALPEQVELKTLAEQLLTKPEILALWPNTNRQRRKEQLVASLPDSTQIHTEALAFQPIELQHANIIRLLLVLFFANTHQDLSQFVLDDLGVHRFEAYQLSKERRFFTDREQIDQLLLLSELADAYWLCDRKNIHQLKELLSALPPKSEHPYIQRKQEHLINDIARDLERQGDWESALHWFKTTRLPPSRERRARIYDKQSQLNLLSDTVTEMYHRPLDRAEFEVAEKLSALLKRRQGNKVPRPVKPNCDEIHLNLQLDQRVELACLDHFQREGWRVYYSENTLLNGLFGLAFWSVIFAPVEGAFINAYQYRPLDLYHDDFYAKREQQIEAVFSQVELQGLNWINEVYQAKFGINNPFVHWNSLTSQLLQEAIEAIPSETVSALFRIQLSDLKLYRNGMPDLIAFKDGHYRWIEVKGPGDKLQDNQWRWIKHYQALNIPFSVCYVNH</sequence>
<accession>U3BLB8</accession>
<comment type="cofactor">
    <cofactor evidence="2">
        <name>Mn(2+)</name>
        <dbReference type="ChEBI" id="CHEBI:29035"/>
    </cofactor>
</comment>
<dbReference type="STRING" id="1219065.VPR01S_07_02020"/>
<evidence type="ECO:0000256" key="1">
    <source>
        <dbReference type="ARBA" id="ARBA00000983"/>
    </source>
</evidence>
<dbReference type="GO" id="GO:0046872">
    <property type="term" value="F:metal ion binding"/>
    <property type="evidence" value="ECO:0007669"/>
    <property type="project" value="UniProtKB-KW"/>
</dbReference>
<dbReference type="Pfam" id="PF21315">
    <property type="entry name" value="FAN1_HTH"/>
    <property type="match status" value="1"/>
</dbReference>
<reference evidence="12 13" key="1">
    <citation type="submission" date="2013-09" db="EMBL/GenBank/DDBJ databases">
        <title>Whole genome shotgun sequence of Vibrio proteolyticus NBRC 13287.</title>
        <authorList>
            <person name="Isaki S."/>
            <person name="Hosoyama A."/>
            <person name="Numata M."/>
            <person name="Hashimoto M."/>
            <person name="Hosoyama Y."/>
            <person name="Tsuchikane K."/>
            <person name="Noguchi M."/>
            <person name="Hirakata S."/>
            <person name="Ichikawa N."/>
            <person name="Ohji S."/>
            <person name="Yamazoe A."/>
            <person name="Fujita N."/>
        </authorList>
    </citation>
    <scope>NUCLEOTIDE SEQUENCE [LARGE SCALE GENOMIC DNA]</scope>
    <source>
        <strain evidence="12 13">NBRC 13287</strain>
    </source>
</reference>
<gene>
    <name evidence="12" type="ORF">VPR01S_07_02020</name>
</gene>
<keyword evidence="10" id="KW-0464">Manganese</keyword>
<dbReference type="GO" id="GO:0003676">
    <property type="term" value="F:nucleic acid binding"/>
    <property type="evidence" value="ECO:0007669"/>
    <property type="project" value="InterPro"/>
</dbReference>
<dbReference type="InterPro" id="IPR014883">
    <property type="entry name" value="VRR_NUC"/>
</dbReference>
<evidence type="ECO:0000256" key="8">
    <source>
        <dbReference type="ARBA" id="ARBA00022801"/>
    </source>
</evidence>
<proteinExistence type="inferred from homology"/>
<evidence type="ECO:0000259" key="11">
    <source>
        <dbReference type="SMART" id="SM00990"/>
    </source>
</evidence>
<dbReference type="EC" id="3.1.4.1" evidence="5"/>
<dbReference type="GO" id="GO:0004528">
    <property type="term" value="F:phosphodiesterase I activity"/>
    <property type="evidence" value="ECO:0007669"/>
    <property type="project" value="UniProtKB-EC"/>
</dbReference>
<dbReference type="PANTHER" id="PTHR15749:SF4">
    <property type="entry name" value="FANCONI-ASSOCIATED NUCLEASE 1"/>
    <property type="match status" value="1"/>
</dbReference>
<evidence type="ECO:0000256" key="6">
    <source>
        <dbReference type="ARBA" id="ARBA00022722"/>
    </source>
</evidence>
<dbReference type="SMART" id="SM00990">
    <property type="entry name" value="VRR_NUC"/>
    <property type="match status" value="1"/>
</dbReference>
<dbReference type="AlphaFoldDB" id="U3BLB8"/>
<feature type="domain" description="VRR-NUC" evidence="11">
    <location>
        <begin position="430"/>
        <end position="540"/>
    </location>
</feature>
<keyword evidence="13" id="KW-1185">Reference proteome</keyword>
<dbReference type="eggNOG" id="COG2176">
    <property type="taxonomic scope" value="Bacteria"/>
</dbReference>
<protein>
    <recommendedName>
        <fullName evidence="5">phosphodiesterase I</fullName>
        <ecNumber evidence="5">3.1.4.1</ecNumber>
    </recommendedName>
</protein>
<evidence type="ECO:0000313" key="12">
    <source>
        <dbReference type="EMBL" id="GAD67403.1"/>
    </source>
</evidence>
<evidence type="ECO:0000256" key="9">
    <source>
        <dbReference type="ARBA" id="ARBA00022842"/>
    </source>
</evidence>
<evidence type="ECO:0000313" key="13">
    <source>
        <dbReference type="Proteomes" id="UP000016570"/>
    </source>
</evidence>
<keyword evidence="6" id="KW-0540">Nuclease</keyword>
<dbReference type="Gene3D" id="3.40.1350.10">
    <property type="match status" value="1"/>
</dbReference>
<dbReference type="EMBL" id="BATJ01000007">
    <property type="protein sequence ID" value="GAD67403.1"/>
    <property type="molecule type" value="Genomic_DNA"/>
</dbReference>
<evidence type="ECO:0000256" key="2">
    <source>
        <dbReference type="ARBA" id="ARBA00001936"/>
    </source>
</evidence>
<dbReference type="PANTHER" id="PTHR15749">
    <property type="entry name" value="FANCONI-ASSOCIATED NUCLEASE 1"/>
    <property type="match status" value="1"/>
</dbReference>
<organism evidence="12 13">
    <name type="scientific">Vibrio proteolyticus NBRC 13287</name>
    <dbReference type="NCBI Taxonomy" id="1219065"/>
    <lineage>
        <taxon>Bacteria</taxon>
        <taxon>Pseudomonadati</taxon>
        <taxon>Pseudomonadota</taxon>
        <taxon>Gammaproteobacteria</taxon>
        <taxon>Vibrionales</taxon>
        <taxon>Vibrionaceae</taxon>
        <taxon>Vibrio</taxon>
    </lineage>
</organism>
<dbReference type="InterPro" id="IPR033315">
    <property type="entry name" value="Fan1-like"/>
</dbReference>
<comment type="similarity">
    <text evidence="4">Belongs to the FAN1 family.</text>
</comment>
<evidence type="ECO:0000256" key="7">
    <source>
        <dbReference type="ARBA" id="ARBA00022723"/>
    </source>
</evidence>
<keyword evidence="9" id="KW-0460">Magnesium</keyword>
<keyword evidence="8" id="KW-0378">Hydrolase</keyword>
<evidence type="ECO:0000256" key="10">
    <source>
        <dbReference type="ARBA" id="ARBA00023211"/>
    </source>
</evidence>
<comment type="caution">
    <text evidence="12">The sequence shown here is derived from an EMBL/GenBank/DDBJ whole genome shotgun (WGS) entry which is preliminary data.</text>
</comment>
<dbReference type="GO" id="GO:0036297">
    <property type="term" value="P:interstrand cross-link repair"/>
    <property type="evidence" value="ECO:0007669"/>
    <property type="project" value="InterPro"/>
</dbReference>
<dbReference type="InterPro" id="IPR011856">
    <property type="entry name" value="tRNA_endonuc-like_dom_sf"/>
</dbReference>
<comment type="cofactor">
    <cofactor evidence="3">
        <name>Mg(2+)</name>
        <dbReference type="ChEBI" id="CHEBI:18420"/>
    </cofactor>
</comment>
<evidence type="ECO:0000256" key="5">
    <source>
        <dbReference type="ARBA" id="ARBA00012029"/>
    </source>
</evidence>
<dbReference type="Proteomes" id="UP000016570">
    <property type="component" value="Unassembled WGS sequence"/>
</dbReference>
<keyword evidence="7" id="KW-0479">Metal-binding</keyword>
<dbReference type="InterPro" id="IPR049125">
    <property type="entry name" value="FAN1-like_WH"/>
</dbReference>
<comment type="catalytic activity">
    <reaction evidence="1">
        <text>Hydrolytically removes 5'-nucleotides successively from the 3'-hydroxy termini of 3'-hydroxy-terminated oligonucleotides.</text>
        <dbReference type="EC" id="3.1.4.1"/>
    </reaction>
</comment>
<dbReference type="Pfam" id="PF08774">
    <property type="entry name" value="VRR_NUC"/>
    <property type="match status" value="1"/>
</dbReference>
<name>U3BLB8_VIBPR</name>
<evidence type="ECO:0000256" key="4">
    <source>
        <dbReference type="ARBA" id="ARBA00005533"/>
    </source>
</evidence>